<feature type="chain" id="PRO_5018670686" description="Ig-like domain-containing protein" evidence="6">
    <location>
        <begin position="32"/>
        <end position="665"/>
    </location>
</feature>
<feature type="region of interest" description="Disordered" evidence="5">
    <location>
        <begin position="408"/>
        <end position="494"/>
    </location>
</feature>
<dbReference type="InterPro" id="IPR003598">
    <property type="entry name" value="Ig_sub2"/>
</dbReference>
<dbReference type="PANTHER" id="PTHR12231">
    <property type="entry name" value="CTX-RELATED TYPE I TRANSMEMBRANE PROTEIN"/>
    <property type="match status" value="1"/>
</dbReference>
<protein>
    <recommendedName>
        <fullName evidence="7">Ig-like domain-containing protein</fullName>
    </recommendedName>
</protein>
<dbReference type="Pfam" id="PF13927">
    <property type="entry name" value="Ig_3"/>
    <property type="match status" value="1"/>
</dbReference>
<keyword evidence="4" id="KW-0393">Immunoglobulin domain</keyword>
<evidence type="ECO:0000256" key="3">
    <source>
        <dbReference type="ARBA" id="ARBA00023157"/>
    </source>
</evidence>
<dbReference type="OrthoDB" id="6124098at2759"/>
<organism evidence="8 9">
    <name type="scientific">Elysia chlorotica</name>
    <name type="common">Eastern emerald elysia</name>
    <name type="synonym">Sea slug</name>
    <dbReference type="NCBI Taxonomy" id="188477"/>
    <lineage>
        <taxon>Eukaryota</taxon>
        <taxon>Metazoa</taxon>
        <taxon>Spiralia</taxon>
        <taxon>Lophotrochozoa</taxon>
        <taxon>Mollusca</taxon>
        <taxon>Gastropoda</taxon>
        <taxon>Heterobranchia</taxon>
        <taxon>Euthyneura</taxon>
        <taxon>Panpulmonata</taxon>
        <taxon>Sacoglossa</taxon>
        <taxon>Placobranchoidea</taxon>
        <taxon>Plakobranchidae</taxon>
        <taxon>Elysia</taxon>
    </lineage>
</organism>
<keyword evidence="9" id="KW-1185">Reference proteome</keyword>
<dbReference type="InterPro" id="IPR051170">
    <property type="entry name" value="Neural/epithelial_adhesion"/>
</dbReference>
<dbReference type="SMART" id="SM00408">
    <property type="entry name" value="IGc2"/>
    <property type="match status" value="2"/>
</dbReference>
<name>A0A3S1HIK4_ELYCH</name>
<evidence type="ECO:0000256" key="5">
    <source>
        <dbReference type="SAM" id="MobiDB-lite"/>
    </source>
</evidence>
<dbReference type="Pfam" id="PF07679">
    <property type="entry name" value="I-set"/>
    <property type="match status" value="1"/>
</dbReference>
<dbReference type="InterPro" id="IPR013783">
    <property type="entry name" value="Ig-like_fold"/>
</dbReference>
<evidence type="ECO:0000256" key="2">
    <source>
        <dbReference type="ARBA" id="ARBA00022737"/>
    </source>
</evidence>
<dbReference type="Proteomes" id="UP000271974">
    <property type="component" value="Unassembled WGS sequence"/>
</dbReference>
<dbReference type="PROSITE" id="PS50835">
    <property type="entry name" value="IG_LIKE"/>
    <property type="match status" value="2"/>
</dbReference>
<comment type="caution">
    <text evidence="8">The sequence shown here is derived from an EMBL/GenBank/DDBJ whole genome shotgun (WGS) entry which is preliminary data.</text>
</comment>
<dbReference type="PANTHER" id="PTHR12231:SF253">
    <property type="entry name" value="DPR-INTERACTING PROTEIN ETA, ISOFORM B-RELATED"/>
    <property type="match status" value="1"/>
</dbReference>
<reference evidence="8 9" key="1">
    <citation type="submission" date="2019-01" db="EMBL/GenBank/DDBJ databases">
        <title>A draft genome assembly of the solar-powered sea slug Elysia chlorotica.</title>
        <authorList>
            <person name="Cai H."/>
            <person name="Li Q."/>
            <person name="Fang X."/>
            <person name="Li J."/>
            <person name="Curtis N.E."/>
            <person name="Altenburger A."/>
            <person name="Shibata T."/>
            <person name="Feng M."/>
            <person name="Maeda T."/>
            <person name="Schwartz J.A."/>
            <person name="Shigenobu S."/>
            <person name="Lundholm N."/>
            <person name="Nishiyama T."/>
            <person name="Yang H."/>
            <person name="Hasebe M."/>
            <person name="Li S."/>
            <person name="Pierce S.K."/>
            <person name="Wang J."/>
        </authorList>
    </citation>
    <scope>NUCLEOTIDE SEQUENCE [LARGE SCALE GENOMIC DNA]</scope>
    <source>
        <strain evidence="8">EC2010</strain>
        <tissue evidence="8">Whole organism of an adult</tissue>
    </source>
</reference>
<feature type="signal peptide" evidence="6">
    <location>
        <begin position="1"/>
        <end position="31"/>
    </location>
</feature>
<sequence length="665" mass="70714">MNMQNMSRLKGFYDLSLILASLLLLAKGACAGGPWCFQCQNALHPAICFKVTQCGEHELCHTEVTVSSTGNPLYTSSCKAATDCAATARRRRRRRASLQVTQCDECCNGTLCNAKGCNLQDISNGRLFCLSCDFVQNPADCDVVDQCSLDDFCLVSKQVRLGLTFFNLGCQSKTSCPAPGSTLAKDKALCCDTDICNSNDIGVNPSIYTTTPVPTTRKDAPADVTVVSNTLVYNVKHEPGETMDIVCHVTGGPPPTVSWSFDDGNSVKNITTGISTGPKGFDSILSIPTPSTADSGVYTCYAENPTGKGQQDITVTVLTPPHIDGNQNTTVTVKLQDDLTIPCVVQPMDNSTTVKWEISPNIRSYTINADNSLKMYNVHSENTGDYTCVAENADGKVEKVYHVEVEVSNTPSQTLSTAPPSTTMSTTTTKSSSGTTTTTTKPTTTPTTQMTTKSTTSTTAKSTPTSSSATTTQATTQPTKSANVAPGTTAASSSSAGSIINQFIDVRELPVSVLQCPVISPSVTWRRLVVDFDHSSYLYIDNGNGVLAVLSQTSPDTLTGLYECVDNGVIQGHFVIYNKIPDAIACNKTFSSFAGNPGDAVQVKCPPCANPNGIRPALDAKASDYICETAISKQLIFPYGGEVTYVMESGSSVRLVDPKAGNILF</sequence>
<dbReference type="SUPFAM" id="SSF48726">
    <property type="entry name" value="Immunoglobulin"/>
    <property type="match status" value="2"/>
</dbReference>
<accession>A0A3S1HIK4</accession>
<feature type="domain" description="Ig-like" evidence="7">
    <location>
        <begin position="221"/>
        <end position="316"/>
    </location>
</feature>
<evidence type="ECO:0000256" key="6">
    <source>
        <dbReference type="SAM" id="SignalP"/>
    </source>
</evidence>
<dbReference type="EMBL" id="RQTK01000406">
    <property type="protein sequence ID" value="RUS80185.1"/>
    <property type="molecule type" value="Genomic_DNA"/>
</dbReference>
<dbReference type="InterPro" id="IPR013098">
    <property type="entry name" value="Ig_I-set"/>
</dbReference>
<dbReference type="Gene3D" id="2.60.40.10">
    <property type="entry name" value="Immunoglobulins"/>
    <property type="match status" value="2"/>
</dbReference>
<evidence type="ECO:0000256" key="1">
    <source>
        <dbReference type="ARBA" id="ARBA00022729"/>
    </source>
</evidence>
<dbReference type="SMART" id="SM00409">
    <property type="entry name" value="IG"/>
    <property type="match status" value="2"/>
</dbReference>
<evidence type="ECO:0000259" key="7">
    <source>
        <dbReference type="PROSITE" id="PS50835"/>
    </source>
</evidence>
<evidence type="ECO:0000256" key="4">
    <source>
        <dbReference type="ARBA" id="ARBA00023319"/>
    </source>
</evidence>
<evidence type="ECO:0000313" key="9">
    <source>
        <dbReference type="Proteomes" id="UP000271974"/>
    </source>
</evidence>
<dbReference type="AlphaFoldDB" id="A0A3S1HIK4"/>
<feature type="compositionally biased region" description="Low complexity" evidence="5">
    <location>
        <begin position="416"/>
        <end position="494"/>
    </location>
</feature>
<gene>
    <name evidence="8" type="ORF">EGW08_012042</name>
</gene>
<dbReference type="InterPro" id="IPR007110">
    <property type="entry name" value="Ig-like_dom"/>
</dbReference>
<proteinExistence type="predicted"/>
<feature type="domain" description="Ig-like" evidence="7">
    <location>
        <begin position="321"/>
        <end position="408"/>
    </location>
</feature>
<keyword evidence="2" id="KW-0677">Repeat</keyword>
<evidence type="ECO:0000313" key="8">
    <source>
        <dbReference type="EMBL" id="RUS80185.1"/>
    </source>
</evidence>
<keyword evidence="3" id="KW-1015">Disulfide bond</keyword>
<dbReference type="InterPro" id="IPR036179">
    <property type="entry name" value="Ig-like_dom_sf"/>
</dbReference>
<dbReference type="InterPro" id="IPR003599">
    <property type="entry name" value="Ig_sub"/>
</dbReference>
<keyword evidence="1 6" id="KW-0732">Signal</keyword>